<evidence type="ECO:0000256" key="2">
    <source>
        <dbReference type="ARBA" id="ARBA00022574"/>
    </source>
</evidence>
<dbReference type="Pfam" id="PF07687">
    <property type="entry name" value="M20_dimer"/>
    <property type="match status" value="1"/>
</dbReference>
<feature type="repeat" description="WD" evidence="7">
    <location>
        <begin position="405"/>
        <end position="439"/>
    </location>
</feature>
<evidence type="ECO:0000256" key="6">
    <source>
        <dbReference type="ARBA" id="ARBA00022801"/>
    </source>
</evidence>
<feature type="compositionally biased region" description="Basic residues" evidence="8">
    <location>
        <begin position="59"/>
        <end position="71"/>
    </location>
</feature>
<evidence type="ECO:0000313" key="10">
    <source>
        <dbReference type="EMBL" id="ORZ41538.1"/>
    </source>
</evidence>
<organism evidence="10 11">
    <name type="scientific">Catenaria anguillulae PL171</name>
    <dbReference type="NCBI Taxonomy" id="765915"/>
    <lineage>
        <taxon>Eukaryota</taxon>
        <taxon>Fungi</taxon>
        <taxon>Fungi incertae sedis</taxon>
        <taxon>Blastocladiomycota</taxon>
        <taxon>Blastocladiomycetes</taxon>
        <taxon>Blastocladiales</taxon>
        <taxon>Catenariaceae</taxon>
        <taxon>Catenaria</taxon>
    </lineage>
</organism>
<dbReference type="InterPro" id="IPR011650">
    <property type="entry name" value="Peptidase_M20_dimer"/>
</dbReference>
<keyword evidence="4" id="KW-0479">Metal-binding</keyword>
<evidence type="ECO:0000256" key="5">
    <source>
        <dbReference type="ARBA" id="ARBA00022737"/>
    </source>
</evidence>
<dbReference type="OrthoDB" id="7832001at2759"/>
<dbReference type="AlphaFoldDB" id="A0A1Y2I3T6"/>
<dbReference type="PANTHER" id="PTHR43270:SF8">
    <property type="entry name" value="DI- AND TRIPEPTIDASE DUG2-RELATED"/>
    <property type="match status" value="1"/>
</dbReference>
<accession>A0A1Y2I3T6</accession>
<dbReference type="Gene3D" id="3.40.630.10">
    <property type="entry name" value="Zn peptidases"/>
    <property type="match status" value="1"/>
</dbReference>
<dbReference type="SMART" id="SM00320">
    <property type="entry name" value="WD40"/>
    <property type="match status" value="5"/>
</dbReference>
<dbReference type="EMBL" id="MCFL01000001">
    <property type="protein sequence ID" value="ORZ41538.1"/>
    <property type="molecule type" value="Genomic_DNA"/>
</dbReference>
<dbReference type="Gene3D" id="3.30.70.360">
    <property type="match status" value="1"/>
</dbReference>
<dbReference type="PANTHER" id="PTHR43270">
    <property type="entry name" value="BETA-ALA-HIS DIPEPTIDASE"/>
    <property type="match status" value="1"/>
</dbReference>
<comment type="caution">
    <text evidence="10">The sequence shown here is derived from an EMBL/GenBank/DDBJ whole genome shotgun (WGS) entry which is preliminary data.</text>
</comment>
<feature type="repeat" description="WD" evidence="7">
    <location>
        <begin position="335"/>
        <end position="376"/>
    </location>
</feature>
<protein>
    <recommendedName>
        <fullName evidence="9">Peptidase M20 dimerisation domain-containing protein</fullName>
    </recommendedName>
</protein>
<dbReference type="InterPro" id="IPR001680">
    <property type="entry name" value="WD40_rpt"/>
</dbReference>
<feature type="region of interest" description="Disordered" evidence="8">
    <location>
        <begin position="1"/>
        <end position="134"/>
    </location>
</feature>
<dbReference type="PROSITE" id="PS50082">
    <property type="entry name" value="WD_REPEATS_2"/>
    <property type="match status" value="2"/>
</dbReference>
<dbReference type="GO" id="GO:0006751">
    <property type="term" value="P:glutathione catabolic process"/>
    <property type="evidence" value="ECO:0007669"/>
    <property type="project" value="TreeGrafter"/>
</dbReference>
<gene>
    <name evidence="10" type="ORF">BCR44DRAFT_63862</name>
</gene>
<feature type="compositionally biased region" description="Polar residues" evidence="8">
    <location>
        <begin position="113"/>
        <end position="124"/>
    </location>
</feature>
<dbReference type="InterPro" id="IPR019775">
    <property type="entry name" value="WD40_repeat_CS"/>
</dbReference>
<dbReference type="InterPro" id="IPR036322">
    <property type="entry name" value="WD40_repeat_dom_sf"/>
</dbReference>
<feature type="compositionally biased region" description="Pro residues" evidence="8">
    <location>
        <begin position="653"/>
        <end position="663"/>
    </location>
</feature>
<feature type="region of interest" description="Disordered" evidence="8">
    <location>
        <begin position="638"/>
        <end position="663"/>
    </location>
</feature>
<dbReference type="Proteomes" id="UP000193411">
    <property type="component" value="Unassembled WGS sequence"/>
</dbReference>
<evidence type="ECO:0000256" key="1">
    <source>
        <dbReference type="ARBA" id="ARBA00006247"/>
    </source>
</evidence>
<dbReference type="Pfam" id="PF01546">
    <property type="entry name" value="Peptidase_M20"/>
    <property type="match status" value="1"/>
</dbReference>
<keyword evidence="3" id="KW-0645">Protease</keyword>
<evidence type="ECO:0000259" key="9">
    <source>
        <dbReference type="Pfam" id="PF07687"/>
    </source>
</evidence>
<feature type="domain" description="Peptidase M20 dimerisation" evidence="9">
    <location>
        <begin position="784"/>
        <end position="960"/>
    </location>
</feature>
<sequence>MPLPAHNSAPAAARYTNGSATTPTSPGADPGQAVHTLTAGHAISLSRSTPSAARPIVLVRKRSARNRKRSLRSSSAASSHRPSNLSCESSAPTSPDLSSPDSVDDVDPALLRDQSTGRSQSHASPPTAVLNGPDQSMTLAHTLDVHAFGSLGSAGSMIPVSVAISHAIVALGCQTGEILLFDPVTFQHKSTLVGHTRAVLSMSWASPADIDSATSTPRLISTSADGTSRMWAIERQEPRAETVIIASDPGSLYSAASDPATGAVFLGCQNTSLQWFFPSNRASSSSATSEAKSVLQAREFSYFFQSRKLHAFLTQDERKLGTTHVSVVSDAHVIPHAHIGYVYALAMHPSKPWLFTGAGDGLVKVWDVSGAAHLTPTVLRTIRIAAAGAGDSGSTATPSAADFGVVSLAVSPCGATLYVGCQGGTIAVWDLETGQCIRRLIEHTDDVVSLHVVRTDPSRTDAMGDRLVSTAMDGSVRVWALHDNYACLATVGGGRDATAIISASVDGDRIATVDELGHCHIWHAPVLSESIPAAAASMDVQSSISDLVQCASSAACDSSTSTHLSDFGLSGAEESAPHMVDAMLFALRGWLPYKTVSGDPQYASDCRAGAQYLRSILAQVGAEASLLPGAPGRNPLVLGRFHPASSAPAHDSPSPPAPEDASPPQPIHIVYYAHYDVVPASRDQWATDPFTLTGKNGILYGRGVSDDKGPILAAIFAVAELAAAGQLHATVTFLIEGEEESGSVGLQEAVDAHADQILGAHGGADVIVMSNSSWLGNQVPCLVYGQRGVVHATVTVKDVSGTQSDKHAGVEGGAVHAEPLPDLVHLLAQLTDPRAPRDRRVKVPGFYDGVPSELAEDEDRRYDELVARIMQEEQTDVQAHVVGCAEVAAGRAHKIKQSLVQKWQTPTLTMSRVTTSVGGGESKTVIPHKASATISLRTVPGQDTAQLVASLREYLEDTFAELQEAQGCGGNALEIDVTTAADWWESSPSDPSFDACARAIKNVWGIHPLFVREGGSTLPLHWLRRRLAGPSRTTEVPIVNVPLAQASDRAHLSNECIAVRNLIQGRKVLRESIRNLQEQLL</sequence>
<reference evidence="10 11" key="1">
    <citation type="submission" date="2016-07" db="EMBL/GenBank/DDBJ databases">
        <title>Pervasive Adenine N6-methylation of Active Genes in Fungi.</title>
        <authorList>
            <consortium name="DOE Joint Genome Institute"/>
            <person name="Mondo S.J."/>
            <person name="Dannebaum R.O."/>
            <person name="Kuo R.C."/>
            <person name="Labutti K."/>
            <person name="Haridas S."/>
            <person name="Kuo A."/>
            <person name="Salamov A."/>
            <person name="Ahrendt S.R."/>
            <person name="Lipzen A."/>
            <person name="Sullivan W."/>
            <person name="Andreopoulos W.B."/>
            <person name="Clum A."/>
            <person name="Lindquist E."/>
            <person name="Daum C."/>
            <person name="Ramamoorthy G.K."/>
            <person name="Gryganskyi A."/>
            <person name="Culley D."/>
            <person name="Magnuson J.K."/>
            <person name="James T.Y."/>
            <person name="O'Malley M.A."/>
            <person name="Stajich J.E."/>
            <person name="Spatafora J.W."/>
            <person name="Visel A."/>
            <person name="Grigoriev I.V."/>
        </authorList>
    </citation>
    <scope>NUCLEOTIDE SEQUENCE [LARGE SCALE GENOMIC DNA]</scope>
    <source>
        <strain evidence="10 11">PL171</strain>
    </source>
</reference>
<feature type="compositionally biased region" description="Polar residues" evidence="8">
    <location>
        <begin position="16"/>
        <end position="25"/>
    </location>
</feature>
<proteinExistence type="inferred from homology"/>
<keyword evidence="11" id="KW-1185">Reference proteome</keyword>
<dbReference type="SUPFAM" id="SSF50978">
    <property type="entry name" value="WD40 repeat-like"/>
    <property type="match status" value="1"/>
</dbReference>
<dbReference type="PROSITE" id="PS00678">
    <property type="entry name" value="WD_REPEATS_1"/>
    <property type="match status" value="1"/>
</dbReference>
<dbReference type="PROSITE" id="PS50294">
    <property type="entry name" value="WD_REPEATS_REGION"/>
    <property type="match status" value="1"/>
</dbReference>
<dbReference type="InterPro" id="IPR002933">
    <property type="entry name" value="Peptidase_M20"/>
</dbReference>
<keyword evidence="5" id="KW-0677">Repeat</keyword>
<comment type="similarity">
    <text evidence="1">Belongs to the peptidase M20A family.</text>
</comment>
<evidence type="ECO:0000256" key="8">
    <source>
        <dbReference type="SAM" id="MobiDB-lite"/>
    </source>
</evidence>
<keyword evidence="6" id="KW-0378">Hydrolase</keyword>
<evidence type="ECO:0000256" key="3">
    <source>
        <dbReference type="ARBA" id="ARBA00022670"/>
    </source>
</evidence>
<dbReference type="GO" id="GO:0006508">
    <property type="term" value="P:proteolysis"/>
    <property type="evidence" value="ECO:0007669"/>
    <property type="project" value="UniProtKB-KW"/>
</dbReference>
<dbReference type="InterPro" id="IPR051458">
    <property type="entry name" value="Cyt/Met_Dipeptidase"/>
</dbReference>
<dbReference type="Pfam" id="PF00400">
    <property type="entry name" value="WD40"/>
    <property type="match status" value="4"/>
</dbReference>
<evidence type="ECO:0000256" key="7">
    <source>
        <dbReference type="PROSITE-ProRule" id="PRU00221"/>
    </source>
</evidence>
<dbReference type="GO" id="GO:0046872">
    <property type="term" value="F:metal ion binding"/>
    <property type="evidence" value="ECO:0007669"/>
    <property type="project" value="UniProtKB-KW"/>
</dbReference>
<feature type="compositionally biased region" description="Low complexity" evidence="8">
    <location>
        <begin position="72"/>
        <end position="101"/>
    </location>
</feature>
<dbReference type="SUPFAM" id="SSF53187">
    <property type="entry name" value="Zn-dependent exopeptidases"/>
    <property type="match status" value="1"/>
</dbReference>
<dbReference type="GO" id="GO:0008233">
    <property type="term" value="F:peptidase activity"/>
    <property type="evidence" value="ECO:0007669"/>
    <property type="project" value="UniProtKB-KW"/>
</dbReference>
<dbReference type="STRING" id="765915.A0A1Y2I3T6"/>
<dbReference type="Gene3D" id="2.130.10.10">
    <property type="entry name" value="YVTN repeat-like/Quinoprotein amine dehydrogenase"/>
    <property type="match status" value="2"/>
</dbReference>
<dbReference type="InterPro" id="IPR015943">
    <property type="entry name" value="WD40/YVTN_repeat-like_dom_sf"/>
</dbReference>
<evidence type="ECO:0000256" key="4">
    <source>
        <dbReference type="ARBA" id="ARBA00022723"/>
    </source>
</evidence>
<name>A0A1Y2I3T6_9FUNG</name>
<evidence type="ECO:0000313" key="11">
    <source>
        <dbReference type="Proteomes" id="UP000193411"/>
    </source>
</evidence>
<feature type="compositionally biased region" description="Low complexity" evidence="8">
    <location>
        <begin position="642"/>
        <end position="652"/>
    </location>
</feature>
<keyword evidence="2 7" id="KW-0853">WD repeat</keyword>